<dbReference type="GO" id="GO:0071949">
    <property type="term" value="F:FAD binding"/>
    <property type="evidence" value="ECO:0007669"/>
    <property type="project" value="InterPro"/>
</dbReference>
<dbReference type="Proteomes" id="UP000325780">
    <property type="component" value="Unassembled WGS sequence"/>
</dbReference>
<proteinExistence type="predicted"/>
<name>A0A5N6U5U2_ASPAV</name>
<dbReference type="OrthoDB" id="545169at2759"/>
<dbReference type="PANTHER" id="PTHR37417:SF4">
    <property type="entry name" value="67 KDA MYOSIN-CROSS-REACTIVE ANTIGEN FAMILY PROTEIN (AFU_ORTHOLOGUE AFUA_3G03570)"/>
    <property type="match status" value="1"/>
</dbReference>
<keyword evidence="2" id="KW-1185">Reference proteome</keyword>
<dbReference type="EMBL" id="ML742035">
    <property type="protein sequence ID" value="KAE8153789.1"/>
    <property type="molecule type" value="Genomic_DNA"/>
</dbReference>
<dbReference type="AlphaFoldDB" id="A0A5N6U5U2"/>
<protein>
    <submittedName>
        <fullName evidence="1">Oleate hydratase</fullName>
    </submittedName>
</protein>
<dbReference type="Gene3D" id="3.30.9.80">
    <property type="match status" value="1"/>
</dbReference>
<dbReference type="InterPro" id="IPR036188">
    <property type="entry name" value="FAD/NAD-bd_sf"/>
</dbReference>
<dbReference type="GO" id="GO:0050151">
    <property type="term" value="F:oleate hydratase activity"/>
    <property type="evidence" value="ECO:0007669"/>
    <property type="project" value="InterPro"/>
</dbReference>
<accession>A0A5N6U5U2</accession>
<dbReference type="InterPro" id="IPR010354">
    <property type="entry name" value="Oleate_hydratase"/>
</dbReference>
<dbReference type="SUPFAM" id="SSF51905">
    <property type="entry name" value="FAD/NAD(P)-binding domain"/>
    <property type="match status" value="1"/>
</dbReference>
<dbReference type="GO" id="GO:0006631">
    <property type="term" value="P:fatty acid metabolic process"/>
    <property type="evidence" value="ECO:0007669"/>
    <property type="project" value="InterPro"/>
</dbReference>
<dbReference type="PANTHER" id="PTHR37417">
    <property type="entry name" value="67 KDA MYOSIN-CROSS-REACTIVE ANTIGEN FAMILY PROTEIN (AFU_ORTHOLOGUE AFUA_5G09970)"/>
    <property type="match status" value="1"/>
</dbReference>
<gene>
    <name evidence="1" type="ORF">BDV25DRAFT_168300</name>
</gene>
<evidence type="ECO:0000313" key="1">
    <source>
        <dbReference type="EMBL" id="KAE8153789.1"/>
    </source>
</evidence>
<dbReference type="Pfam" id="PF06100">
    <property type="entry name" value="MCRA"/>
    <property type="match status" value="1"/>
</dbReference>
<evidence type="ECO:0000313" key="2">
    <source>
        <dbReference type="Proteomes" id="UP000325780"/>
    </source>
</evidence>
<organism evidence="1 2">
    <name type="scientific">Aspergillus avenaceus</name>
    <dbReference type="NCBI Taxonomy" id="36643"/>
    <lineage>
        <taxon>Eukaryota</taxon>
        <taxon>Fungi</taxon>
        <taxon>Dikarya</taxon>
        <taxon>Ascomycota</taxon>
        <taxon>Pezizomycotina</taxon>
        <taxon>Eurotiomycetes</taxon>
        <taxon>Eurotiomycetidae</taxon>
        <taxon>Eurotiales</taxon>
        <taxon>Aspergillaceae</taxon>
        <taxon>Aspergillus</taxon>
        <taxon>Aspergillus subgen. Circumdati</taxon>
    </lineage>
</organism>
<dbReference type="Gene3D" id="3.50.50.60">
    <property type="entry name" value="FAD/NAD(P)-binding domain"/>
    <property type="match status" value="2"/>
</dbReference>
<reference evidence="1 2" key="1">
    <citation type="submission" date="2019-04" db="EMBL/GenBank/DDBJ databases">
        <title>Friends and foes A comparative genomics study of 23 Aspergillus species from section Flavi.</title>
        <authorList>
            <consortium name="DOE Joint Genome Institute"/>
            <person name="Kjaerbolling I."/>
            <person name="Vesth T."/>
            <person name="Frisvad J.C."/>
            <person name="Nybo J.L."/>
            <person name="Theobald S."/>
            <person name="Kildgaard S."/>
            <person name="Isbrandt T."/>
            <person name="Kuo A."/>
            <person name="Sato A."/>
            <person name="Lyhne E.K."/>
            <person name="Kogle M.E."/>
            <person name="Wiebenga A."/>
            <person name="Kun R.S."/>
            <person name="Lubbers R.J."/>
            <person name="Makela M.R."/>
            <person name="Barry K."/>
            <person name="Chovatia M."/>
            <person name="Clum A."/>
            <person name="Daum C."/>
            <person name="Haridas S."/>
            <person name="He G."/>
            <person name="LaButti K."/>
            <person name="Lipzen A."/>
            <person name="Mondo S."/>
            <person name="Riley R."/>
            <person name="Salamov A."/>
            <person name="Simmons B.A."/>
            <person name="Magnuson J.K."/>
            <person name="Henrissat B."/>
            <person name="Mortensen U.H."/>
            <person name="Larsen T.O."/>
            <person name="Devries R.P."/>
            <person name="Grigoriev I.V."/>
            <person name="Machida M."/>
            <person name="Baker S.E."/>
            <person name="Andersen M.R."/>
        </authorList>
    </citation>
    <scope>NUCLEOTIDE SEQUENCE [LARGE SCALE GENOMIC DNA]</scope>
    <source>
        <strain evidence="1 2">IBT 18842</strain>
    </source>
</reference>
<sequence>MPQNKGMSRRDPANVQAWLVGGGIGSLAAAVHLINDANVPASNIHVLDMHKGPGGAMQSSGDPEKGYSLGTTCLPFTHDVCVEELLSHVPSTTNPDRSVMAVVRDMERKEKEQGVPSASTRFLVHGKSGPERVDHRQFSLGFKQRFEVIRLMVEGEKAVADKAIKDLFDASFFNTKFWNLWSTTFALRPEHGAVEFQRRLRKYLERVKDFNNVSALDRTQHTLHHSVVLPMASYLKEQGVDFRFDAPVVDLVMYPDGDPTTVSAIRLEHNGKPTALTTMDPMDIVIVTLGSVSSASVVGSNNEAPPAQGNYEDITNHDWFLWKMLNTKSNKFGDPSTYISGTEDSKVETFTVTLRDSKFLELFEKLTHDRPGSGALVSIPDSNWMLSLSVPHQPLFPDQPANVQVVWGYGLYHNKPGNYVQKPMLDCTGEEILTEVLGHLNIPQDEILPTAITIPCVTPLGTAAMLKRSQHNRPEVIPHNTTNLAFVGQFAEIPHDTSFSMEYSVRGAQLAVYNLMGLDKRPPPVKNNVLLEVLGMLGS</sequence>